<dbReference type="EMBL" id="CP142149">
    <property type="protein sequence ID" value="WSE30694.1"/>
    <property type="molecule type" value="Genomic_DNA"/>
</dbReference>
<evidence type="ECO:0000256" key="3">
    <source>
        <dbReference type="ARBA" id="ARBA00048132"/>
    </source>
</evidence>
<dbReference type="InterPro" id="IPR011006">
    <property type="entry name" value="CheY-like_superfamily"/>
</dbReference>
<accession>A0ABZ1IAV3</accession>
<dbReference type="RefSeq" id="WP_326569638.1">
    <property type="nucleotide sequence ID" value="NZ_CP142149.1"/>
</dbReference>
<proteinExistence type="predicted"/>
<comment type="catalytic activity">
    <reaction evidence="3">
        <text>[thioredoxin]-dithiol + NADP(+) = [thioredoxin]-disulfide + NADPH + H(+)</text>
        <dbReference type="Rhea" id="RHEA:20345"/>
        <dbReference type="Rhea" id="RHEA-COMP:10698"/>
        <dbReference type="Rhea" id="RHEA-COMP:10700"/>
        <dbReference type="ChEBI" id="CHEBI:15378"/>
        <dbReference type="ChEBI" id="CHEBI:29950"/>
        <dbReference type="ChEBI" id="CHEBI:50058"/>
        <dbReference type="ChEBI" id="CHEBI:57783"/>
        <dbReference type="ChEBI" id="CHEBI:58349"/>
        <dbReference type="EC" id="1.8.1.9"/>
    </reaction>
</comment>
<organism evidence="5 6">
    <name type="scientific">Amycolatopsis rhabdoformis</name>
    <dbReference type="NCBI Taxonomy" id="1448059"/>
    <lineage>
        <taxon>Bacteria</taxon>
        <taxon>Bacillati</taxon>
        <taxon>Actinomycetota</taxon>
        <taxon>Actinomycetes</taxon>
        <taxon>Pseudonocardiales</taxon>
        <taxon>Pseudonocardiaceae</taxon>
        <taxon>Amycolatopsis</taxon>
    </lineage>
</organism>
<evidence type="ECO:0000313" key="6">
    <source>
        <dbReference type="Proteomes" id="UP001330812"/>
    </source>
</evidence>
<dbReference type="SUPFAM" id="SSF51905">
    <property type="entry name" value="FAD/NAD(P)-binding domain"/>
    <property type="match status" value="1"/>
</dbReference>
<name>A0ABZ1IAV3_9PSEU</name>
<dbReference type="PANTHER" id="PTHR48105">
    <property type="entry name" value="THIOREDOXIN REDUCTASE 1-RELATED-RELATED"/>
    <property type="match status" value="1"/>
</dbReference>
<dbReference type="SUPFAM" id="SSF52172">
    <property type="entry name" value="CheY-like"/>
    <property type="match status" value="1"/>
</dbReference>
<evidence type="ECO:0000259" key="4">
    <source>
        <dbReference type="Pfam" id="PF07992"/>
    </source>
</evidence>
<gene>
    <name evidence="5" type="ORF">VSH64_00855</name>
</gene>
<keyword evidence="6" id="KW-1185">Reference proteome</keyword>
<evidence type="ECO:0000256" key="2">
    <source>
        <dbReference type="ARBA" id="ARBA00023002"/>
    </source>
</evidence>
<dbReference type="Proteomes" id="UP001330812">
    <property type="component" value="Chromosome"/>
</dbReference>
<dbReference type="InterPro" id="IPR050097">
    <property type="entry name" value="Ferredoxin-NADP_redctase_2"/>
</dbReference>
<protein>
    <submittedName>
        <fullName evidence="5">FAD-dependent oxidoreductase</fullName>
    </submittedName>
</protein>
<evidence type="ECO:0000256" key="1">
    <source>
        <dbReference type="ARBA" id="ARBA00022630"/>
    </source>
</evidence>
<dbReference type="Pfam" id="PF07992">
    <property type="entry name" value="Pyr_redox_2"/>
    <property type="match status" value="1"/>
</dbReference>
<dbReference type="PRINTS" id="PR00469">
    <property type="entry name" value="PNDRDTASEII"/>
</dbReference>
<keyword evidence="2" id="KW-0560">Oxidoreductase</keyword>
<sequence>MSGAVLLAVDENAGALRDVERELRERYARHYRIVCLASAEKALALLAACGEDVALVLAGQSLSGMTGGEFLARTRRLHPHAKRGLLIAWGEWGNRATGEAIFDAIARGHIDHYVLRPLAAPDEVFHHAISNLLLEWAELRRTSPNTIRIVGQSWSGRAYELREVLGRCAIPHSFALADSVEGRARIAEAGPGELPIVVFPDGTVLRNPTNADIAVASGAPVNPERMEFDLVIVGAGPAGLSAAMYGASEGFGTLVVDEGGLGGQATSSSLIRNYLGFPRGVSGRRLAQQAYDQAWVFGAKFVFMQRAIELRRAGELVLTLSDGVRVRSRAVLLTLGATYHRLGVPTLEALSGAGVYYGGPASEAPGVVGREVYVVGGGNSAGQAALHLARFADRVTLVVRGPSLDGGMSHYLAREIEATPRLRVLVATEIVDGGGDGWLDHLVLRDRGTGRSGAEAADALFVMIGADPHTEWLPDGVQRDERGFILTGSDLRGGPLGREPLPLETSLPGVFAAGDVRSGSVKRVASAVGEGSVAIQVLHRMFAAEELQPRGRPVEPVEAEESVGW</sequence>
<reference evidence="5 6" key="1">
    <citation type="journal article" date="2015" name="Int. J. Syst. Evol. Microbiol.">
        <title>Amycolatopsis rhabdoformis sp. nov., an actinomycete isolated from a tropical forest soil.</title>
        <authorList>
            <person name="Souza W.R."/>
            <person name="Silva R.E."/>
            <person name="Goodfellow M."/>
            <person name="Busarakam K."/>
            <person name="Figueiro F.S."/>
            <person name="Ferreira D."/>
            <person name="Rodrigues-Filho E."/>
            <person name="Moraes L.A.B."/>
            <person name="Zucchi T.D."/>
        </authorList>
    </citation>
    <scope>NUCLEOTIDE SEQUENCE [LARGE SCALE GENOMIC DNA]</scope>
    <source>
        <strain evidence="5 6">NCIMB 14900</strain>
    </source>
</reference>
<dbReference type="PRINTS" id="PR00368">
    <property type="entry name" value="FADPNR"/>
</dbReference>
<keyword evidence="1" id="KW-0285">Flavoprotein</keyword>
<dbReference type="Gene3D" id="3.40.50.2300">
    <property type="match status" value="1"/>
</dbReference>
<dbReference type="InterPro" id="IPR023753">
    <property type="entry name" value="FAD/NAD-binding_dom"/>
</dbReference>
<feature type="domain" description="FAD/NAD(P)-binding" evidence="4">
    <location>
        <begin position="228"/>
        <end position="531"/>
    </location>
</feature>
<evidence type="ECO:0000313" key="5">
    <source>
        <dbReference type="EMBL" id="WSE30694.1"/>
    </source>
</evidence>
<dbReference type="Gene3D" id="3.50.50.60">
    <property type="entry name" value="FAD/NAD(P)-binding domain"/>
    <property type="match status" value="2"/>
</dbReference>
<dbReference type="InterPro" id="IPR036188">
    <property type="entry name" value="FAD/NAD-bd_sf"/>
</dbReference>